<dbReference type="Proteomes" id="UP000252415">
    <property type="component" value="Unassembled WGS sequence"/>
</dbReference>
<keyword evidence="10" id="KW-1185">Reference proteome</keyword>
<gene>
    <name evidence="9" type="ORF">DFP97_107123</name>
</gene>
<dbReference type="FunFam" id="1.20.1740.10:FF:000001">
    <property type="entry name" value="Amino acid permease"/>
    <property type="match status" value="1"/>
</dbReference>
<keyword evidence="6 7" id="KW-0472">Membrane</keyword>
<reference evidence="9 10" key="1">
    <citation type="submission" date="2018-07" db="EMBL/GenBank/DDBJ databases">
        <title>Genomic Encyclopedia of Type Strains, Phase III (KMG-III): the genomes of soil and plant-associated and newly described type strains.</title>
        <authorList>
            <person name="Whitman W."/>
        </authorList>
    </citation>
    <scope>NUCLEOTIDE SEQUENCE [LARGE SCALE GENOMIC DNA]</scope>
    <source>
        <strain evidence="9 10">CECT 7506</strain>
    </source>
</reference>
<feature type="transmembrane region" description="Helical" evidence="7">
    <location>
        <begin position="441"/>
        <end position="458"/>
    </location>
</feature>
<feature type="transmembrane region" description="Helical" evidence="7">
    <location>
        <begin position="47"/>
        <end position="64"/>
    </location>
</feature>
<dbReference type="InterPro" id="IPR004841">
    <property type="entry name" value="AA-permease/SLC12A_dom"/>
</dbReference>
<dbReference type="AlphaFoldDB" id="A0A368VZR5"/>
<evidence type="ECO:0000256" key="1">
    <source>
        <dbReference type="ARBA" id="ARBA00004141"/>
    </source>
</evidence>
<dbReference type="PIRSF" id="PIRSF006060">
    <property type="entry name" value="AA_transporter"/>
    <property type="match status" value="1"/>
</dbReference>
<evidence type="ECO:0000313" key="9">
    <source>
        <dbReference type="EMBL" id="RCW47921.1"/>
    </source>
</evidence>
<feature type="transmembrane region" description="Helical" evidence="7">
    <location>
        <begin position="240"/>
        <end position="259"/>
    </location>
</feature>
<feature type="transmembrane region" description="Helical" evidence="7">
    <location>
        <begin position="21"/>
        <end position="41"/>
    </location>
</feature>
<keyword evidence="3 7" id="KW-0812">Transmembrane</keyword>
<name>A0A368VZR5_9BACL</name>
<comment type="caution">
    <text evidence="9">The sequence shown here is derived from an EMBL/GenBank/DDBJ whole genome shotgun (WGS) entry which is preliminary data.</text>
</comment>
<dbReference type="PANTHER" id="PTHR43341">
    <property type="entry name" value="AMINO ACID PERMEASE"/>
    <property type="match status" value="1"/>
</dbReference>
<dbReference type="PANTHER" id="PTHR43341:SF1">
    <property type="entry name" value="GENERAL AMINO-ACID PERMEASE GAP1"/>
    <property type="match status" value="1"/>
</dbReference>
<sequence>MNKQQKGSGSLRRGLKARHMTMISLGGSIGTGLFLASGGAIHSAGPGGALLAYALIGIMVYFLMTSLGEMATHMPVSGTFSTYASRFVDPSLGFALGWNYWYNWAITIAAELAAATLIMKFWFPDSPSILWSGLFLLLMLGLNLLSVRSYGESEYWFAMIKIVTVIVFIAIGLLMVIGIWNGEAAGFRNLTDNPFPAGFLATLGVFMAAGFSFQGTELIGVTAGESENPRENIPRAIRSIFWRILLFYILAILLIGLLIPHTNEQLASSDISTSPFTIIFEKAGLSIAASIMNAVILTSVLSAGNSGMYASTRMLWVLAKEGKAPRFLARLNERGIPVASLLVTGALGMFAFLASFFGDGVVYVWLLNASGMSGFIVWLGIAISHYRFRKAYVAQGRSLEDLAYRAKWYPFGPILAMLLCLVVIGGQFVGALEDGRIDWGYIIASYVGIPLFLAIFIGHKWKHRTRMLTLEECKLDPEERVEGYTCKEGAVPQVGKLT</sequence>
<organism evidence="9 10">
    <name type="scientific">Paenibacillus prosopidis</name>
    <dbReference type="NCBI Taxonomy" id="630520"/>
    <lineage>
        <taxon>Bacteria</taxon>
        <taxon>Bacillati</taxon>
        <taxon>Bacillota</taxon>
        <taxon>Bacilli</taxon>
        <taxon>Bacillales</taxon>
        <taxon>Paenibacillaceae</taxon>
        <taxon>Paenibacillus</taxon>
    </lineage>
</organism>
<evidence type="ECO:0000256" key="4">
    <source>
        <dbReference type="ARBA" id="ARBA00022970"/>
    </source>
</evidence>
<accession>A0A368VZR5</accession>
<dbReference type="PROSITE" id="PS00218">
    <property type="entry name" value="AMINO_ACID_PERMEASE_1"/>
    <property type="match status" value="1"/>
</dbReference>
<feature type="transmembrane region" description="Helical" evidence="7">
    <location>
        <begin position="283"/>
        <end position="304"/>
    </location>
</feature>
<keyword evidence="5 7" id="KW-1133">Transmembrane helix</keyword>
<evidence type="ECO:0000256" key="5">
    <source>
        <dbReference type="ARBA" id="ARBA00022989"/>
    </source>
</evidence>
<feature type="transmembrane region" description="Helical" evidence="7">
    <location>
        <begin position="129"/>
        <end position="147"/>
    </location>
</feature>
<keyword evidence="4" id="KW-0029">Amino-acid transport</keyword>
<feature type="transmembrane region" description="Helical" evidence="7">
    <location>
        <begin position="159"/>
        <end position="180"/>
    </location>
</feature>
<evidence type="ECO:0000256" key="2">
    <source>
        <dbReference type="ARBA" id="ARBA00022448"/>
    </source>
</evidence>
<feature type="transmembrane region" description="Helical" evidence="7">
    <location>
        <begin position="408"/>
        <end position="429"/>
    </location>
</feature>
<evidence type="ECO:0000256" key="3">
    <source>
        <dbReference type="ARBA" id="ARBA00022692"/>
    </source>
</evidence>
<feature type="transmembrane region" description="Helical" evidence="7">
    <location>
        <begin position="336"/>
        <end position="357"/>
    </location>
</feature>
<feature type="domain" description="Amino acid permease/ SLC12A" evidence="8">
    <location>
        <begin position="19"/>
        <end position="468"/>
    </location>
</feature>
<dbReference type="Gene3D" id="1.20.1740.10">
    <property type="entry name" value="Amino acid/polyamine transporter I"/>
    <property type="match status" value="1"/>
</dbReference>
<proteinExistence type="predicted"/>
<evidence type="ECO:0000313" key="10">
    <source>
        <dbReference type="Proteomes" id="UP000252415"/>
    </source>
</evidence>
<dbReference type="Pfam" id="PF00324">
    <property type="entry name" value="AA_permease"/>
    <property type="match status" value="1"/>
</dbReference>
<dbReference type="GO" id="GO:0015171">
    <property type="term" value="F:amino acid transmembrane transporter activity"/>
    <property type="evidence" value="ECO:0007669"/>
    <property type="project" value="TreeGrafter"/>
</dbReference>
<dbReference type="GO" id="GO:0016020">
    <property type="term" value="C:membrane"/>
    <property type="evidence" value="ECO:0007669"/>
    <property type="project" value="UniProtKB-SubCell"/>
</dbReference>
<comment type="subcellular location">
    <subcellularLocation>
        <location evidence="1">Membrane</location>
        <topology evidence="1">Multi-pass membrane protein</topology>
    </subcellularLocation>
</comment>
<evidence type="ECO:0000256" key="7">
    <source>
        <dbReference type="SAM" id="Phobius"/>
    </source>
</evidence>
<dbReference type="InterPro" id="IPR050524">
    <property type="entry name" value="APC_YAT"/>
</dbReference>
<dbReference type="EMBL" id="QPJD01000007">
    <property type="protein sequence ID" value="RCW47921.1"/>
    <property type="molecule type" value="Genomic_DNA"/>
</dbReference>
<feature type="transmembrane region" description="Helical" evidence="7">
    <location>
        <begin position="363"/>
        <end position="388"/>
    </location>
</feature>
<feature type="transmembrane region" description="Helical" evidence="7">
    <location>
        <begin position="200"/>
        <end position="219"/>
    </location>
</feature>
<evidence type="ECO:0000259" key="8">
    <source>
        <dbReference type="Pfam" id="PF00324"/>
    </source>
</evidence>
<evidence type="ECO:0000256" key="6">
    <source>
        <dbReference type="ARBA" id="ARBA00023136"/>
    </source>
</evidence>
<keyword evidence="2" id="KW-0813">Transport</keyword>
<dbReference type="InterPro" id="IPR004840">
    <property type="entry name" value="Amino_acid_permease_CS"/>
</dbReference>
<protein>
    <submittedName>
        <fullName evidence="9">Lysine:proton symporter (AAT family)</fullName>
    </submittedName>
</protein>
<feature type="transmembrane region" description="Helical" evidence="7">
    <location>
        <begin position="101"/>
        <end position="123"/>
    </location>
</feature>